<gene>
    <name evidence="2" type="ORF">Cvel_1558</name>
</gene>
<feature type="compositionally biased region" description="Low complexity" evidence="1">
    <location>
        <begin position="766"/>
        <end position="776"/>
    </location>
</feature>
<feature type="region of interest" description="Disordered" evidence="1">
    <location>
        <begin position="1"/>
        <end position="43"/>
    </location>
</feature>
<reference evidence="2" key="1">
    <citation type="submission" date="2014-11" db="EMBL/GenBank/DDBJ databases">
        <authorList>
            <person name="Otto D Thomas"/>
            <person name="Naeem Raeece"/>
        </authorList>
    </citation>
    <scope>NUCLEOTIDE SEQUENCE</scope>
</reference>
<feature type="region of interest" description="Disordered" evidence="1">
    <location>
        <begin position="1022"/>
        <end position="1049"/>
    </location>
</feature>
<feature type="compositionally biased region" description="Low complexity" evidence="1">
    <location>
        <begin position="917"/>
        <end position="928"/>
    </location>
</feature>
<name>A0A0G4HZ14_9ALVE</name>
<evidence type="ECO:0000313" key="2">
    <source>
        <dbReference type="EMBL" id="CEM49815.1"/>
    </source>
</evidence>
<protein>
    <submittedName>
        <fullName evidence="2">Uncharacterized protein</fullName>
    </submittedName>
</protein>
<feature type="compositionally biased region" description="Basic and acidic residues" evidence="1">
    <location>
        <begin position="833"/>
        <end position="869"/>
    </location>
</feature>
<feature type="compositionally biased region" description="Basic residues" evidence="1">
    <location>
        <begin position="104"/>
        <end position="119"/>
    </location>
</feature>
<feature type="compositionally biased region" description="Basic and acidic residues" evidence="1">
    <location>
        <begin position="625"/>
        <end position="634"/>
    </location>
</feature>
<feature type="compositionally biased region" description="Acidic residues" evidence="1">
    <location>
        <begin position="1252"/>
        <end position="1265"/>
    </location>
</feature>
<dbReference type="VEuPathDB" id="CryptoDB:Cvel_1558"/>
<feature type="compositionally biased region" description="Low complexity" evidence="1">
    <location>
        <begin position="1204"/>
        <end position="1217"/>
    </location>
</feature>
<feature type="compositionally biased region" description="Polar residues" evidence="1">
    <location>
        <begin position="603"/>
        <end position="615"/>
    </location>
</feature>
<sequence>MRAQRIGGSGSAPGTSGRGRTKGGVRGPGRDEGGMPGSSLGRFQNLPRGDFYCCHKSGCKTHDSKGGTSHSHRHGGRTLHVEWECRSPSRSTRSPSPSPPPPSRRGRGGRRRGRGRASRQRGPCREGKEETGQTGVLDTLCVPSNENAVVFLLLWQSRETVEGAMRRLREEGGEGTRLSTLQRLHERIQNHLHTVSSSPHPLGPEPRQALIQLCTGTVPLITGSQAPALPSVPICKGHAGAPSASQTLGPCPLWDSRGAQGAAGGSPASCGASLVYVQPSLPSSAPCPVAANAGRGPCSLQMSRGPCWSHQVFSPPSRGDQATRRCPVTGEVMEMVEHGVNSHFEVTQQGRDGVVIPTGVSAPDPQQSFTQETAILPPASRPLPSSLPPHVPNIQEHGRALPVLSQAPPERQRAPFATVDTELPGPSDSVLSPGRRARGRGNIRAVTTHAGVQLFLGTHDCKEDAGCAPTSVQTCHQRHAQQQPHSAHKSRLVPSLPIPPHRVVSPTGPAAQAPNPLSHPDNRYPPFSSVPPPGIPFSMTHAGENREQAEAVTHFPFQSPPRVSEESPNRAYPTNTPARFGWPSSHPPTQTDKPSAPNPPLHNHNTIPSLYSDPNYSPPPAVVHTTERRPEEHPNTQTPQPIHPETSLLPPPHNIKPSFKGTSDNREDLGHSQNRRRRMNHSENLYGPPLTSTEEGMDAIGHLERPSPSPLSQIENPAPHEQPSVDPHEHTGAEAFFTRPVSPPSNLPAAQSSAGPPVPLREAHHVSAASTVTSAAPLFSNSTRTAAERINEAAERKGGRGQGEQSGHLEEEAVASQRALSQPALRHSPAEALGREDNSRHSPKNEAVEALEREMSLEADRREDREVRLRLAVPPSSVGEDSRFSGPPLSGTFHHQQARPYTETGTEGESRQGGGLSWAPAGAPSASSYTQSRIPVEYQSPHNPVEIKTPPLYYSGGPSIMPSPSSPTSFAFIEEAPVAALAQKIRSRARESRAALRKALALGDEGQAAFWRLLPACFTPLPGTSTVPPPQREREKERCSAGEKGKQKAGVFPLRRHQRARKGTEGETVDSGQRGTEAAVSAFSPPLMKTGRNQIRLGRGEESVRRELQEAEDRWRHQRRLSALLRTEPPPLDEALLALSGDGEGEHSVLETPEPSTRGPWAQKRGTPALSETGSQDPGALRGSRISEGEHRRSVHGDKRNSISRPLPSSQPSVQSLGAAGSVGRLPSFRGVNERSDSGSGVVGRQTRQGESEDWDGEEEWEEGTEGVRSLNHRVGGEEEEEEDGYGREENFEVDTEVSDADSSWRDSGQTLEVKEQKSVKSNMHSFKEKRTFRSGFN</sequence>
<feature type="region of interest" description="Disordered" evidence="1">
    <location>
        <begin position="1126"/>
        <end position="1338"/>
    </location>
</feature>
<feature type="compositionally biased region" description="Basic and acidic residues" evidence="1">
    <location>
        <begin position="1031"/>
        <end position="1046"/>
    </location>
</feature>
<feature type="compositionally biased region" description="Basic and acidic residues" evidence="1">
    <location>
        <begin position="1185"/>
        <end position="1201"/>
    </location>
</feature>
<evidence type="ECO:0000256" key="1">
    <source>
        <dbReference type="SAM" id="MobiDB-lite"/>
    </source>
</evidence>
<organism evidence="2">
    <name type="scientific">Chromera velia CCMP2878</name>
    <dbReference type="NCBI Taxonomy" id="1169474"/>
    <lineage>
        <taxon>Eukaryota</taxon>
        <taxon>Sar</taxon>
        <taxon>Alveolata</taxon>
        <taxon>Colpodellida</taxon>
        <taxon>Chromeraceae</taxon>
        <taxon>Chromera</taxon>
    </lineage>
</organism>
<proteinExistence type="predicted"/>
<feature type="region of interest" description="Disordered" evidence="1">
    <location>
        <begin position="62"/>
        <end position="133"/>
    </location>
</feature>
<feature type="compositionally biased region" description="Basic and acidic residues" evidence="1">
    <location>
        <begin position="786"/>
        <end position="798"/>
    </location>
</feature>
<dbReference type="EMBL" id="CDMZ01004459">
    <property type="protein sequence ID" value="CEM49815.1"/>
    <property type="molecule type" value="Genomic_DNA"/>
</dbReference>
<feature type="region of interest" description="Disordered" evidence="1">
    <location>
        <begin position="404"/>
        <end position="438"/>
    </location>
</feature>
<feature type="region of interest" description="Disordered" evidence="1">
    <location>
        <begin position="557"/>
        <end position="931"/>
    </location>
</feature>
<feature type="region of interest" description="Disordered" evidence="1">
    <location>
        <begin position="477"/>
        <end position="540"/>
    </location>
</feature>
<accession>A0A0G4HZ14</accession>